<dbReference type="PANTHER" id="PTHR13847">
    <property type="entry name" value="SARCOSINE DEHYDROGENASE-RELATED"/>
    <property type="match status" value="1"/>
</dbReference>
<dbReference type="InterPro" id="IPR006076">
    <property type="entry name" value="FAD-dep_OxRdtase"/>
</dbReference>
<proteinExistence type="predicted"/>
<keyword evidence="1" id="KW-0560">Oxidoreductase</keyword>
<dbReference type="GO" id="GO:0005737">
    <property type="term" value="C:cytoplasm"/>
    <property type="evidence" value="ECO:0007669"/>
    <property type="project" value="TreeGrafter"/>
</dbReference>
<dbReference type="SUPFAM" id="SSF51905">
    <property type="entry name" value="FAD/NAD(P)-binding domain"/>
    <property type="match status" value="1"/>
</dbReference>
<evidence type="ECO:0000313" key="3">
    <source>
        <dbReference type="EMBL" id="QND58918.1"/>
    </source>
</evidence>
<reference evidence="4" key="1">
    <citation type="journal article" date="2020" name="Mol. Plant Microbe">
        <title>Rhizobial microsymbionts of the narrowly endemic Oxytropis species growing in Kamchatka are characterized by significant genetic diversity and possess a set of genes that are associated with T3SS and T6SS secretion systems and can affect the development of symbiosis.</title>
        <authorList>
            <person name="Safronova V."/>
            <person name="Guro P."/>
            <person name="Sazanova A."/>
            <person name="Kuznetsova I."/>
            <person name="Belimov A."/>
            <person name="Yakubov V."/>
            <person name="Chirak E."/>
            <person name="Afonin A."/>
            <person name="Gogolev Y."/>
            <person name="Andronov E."/>
            <person name="Tikhonovich I."/>
        </authorList>
    </citation>
    <scope>NUCLEOTIDE SEQUENCE [LARGE SCALE GENOMIC DNA]</scope>
    <source>
        <strain evidence="4">583</strain>
    </source>
</reference>
<dbReference type="EMBL" id="CP050296">
    <property type="protein sequence ID" value="QND58918.1"/>
    <property type="molecule type" value="Genomic_DNA"/>
</dbReference>
<protein>
    <submittedName>
        <fullName evidence="3">FAD-binding oxidoreductase</fullName>
    </submittedName>
</protein>
<dbReference type="Proteomes" id="UP000515465">
    <property type="component" value="Chromosome"/>
</dbReference>
<evidence type="ECO:0000256" key="1">
    <source>
        <dbReference type="ARBA" id="ARBA00023002"/>
    </source>
</evidence>
<dbReference type="GO" id="GO:0016491">
    <property type="term" value="F:oxidoreductase activity"/>
    <property type="evidence" value="ECO:0007669"/>
    <property type="project" value="UniProtKB-KW"/>
</dbReference>
<dbReference type="RefSeq" id="WP_183456842.1">
    <property type="nucleotide sequence ID" value="NZ_CP050296.1"/>
</dbReference>
<gene>
    <name evidence="3" type="ORF">HB778_21760</name>
</gene>
<sequence length="405" mass="44240">MAIPPYKAPSRAAYDIVIVGGAVVGSSTAYWLSQALGNGASILVVERDSSYTFSSTALSTSAIRQQYSNPINVKISQFGIDIIRNFPERMAPFYKDEPAPDLGFKEHGYLYCCSPDGVDAARERVDLQRSLGAHTVFLEPGPLKERFPWLNVEDLGGGSWGSREEGWFDSMGLLNGFRRAARASGVEYIDNAVTGLELADGRVVSARLATGETISCGTLVNAAGPRAQQVAAMAGLSIPVAPYKRYSFVFASATPIPGPMPNVIDLSGTFVRPEGELFLTGNTPQGDGPADYDDFEMHFEEFDDYIWPALWHRIPAFDALKVQTSWTGHYEYNMLDHNGIVGFHPEVTNFMFANGFSGHGLQQSPAVGRAVSELIVHGAFQTLDLSPFCYERIARNEPFLEEAVI</sequence>
<dbReference type="Gene3D" id="3.30.9.10">
    <property type="entry name" value="D-Amino Acid Oxidase, subunit A, domain 2"/>
    <property type="match status" value="1"/>
</dbReference>
<dbReference type="AlphaFoldDB" id="A0A7G6SWN6"/>
<dbReference type="PANTHER" id="PTHR13847:SF287">
    <property type="entry name" value="FAD-DEPENDENT OXIDOREDUCTASE DOMAIN-CONTAINING PROTEIN 1"/>
    <property type="match status" value="1"/>
</dbReference>
<name>A0A7G6SWN6_9HYPH</name>
<dbReference type="Gene3D" id="3.50.50.60">
    <property type="entry name" value="FAD/NAD(P)-binding domain"/>
    <property type="match status" value="1"/>
</dbReference>
<dbReference type="InterPro" id="IPR036188">
    <property type="entry name" value="FAD/NAD-bd_sf"/>
</dbReference>
<organism evidence="3 4">
    <name type="scientific">Mesorhizobium huakuii</name>
    <dbReference type="NCBI Taxonomy" id="28104"/>
    <lineage>
        <taxon>Bacteria</taxon>
        <taxon>Pseudomonadati</taxon>
        <taxon>Pseudomonadota</taxon>
        <taxon>Alphaproteobacteria</taxon>
        <taxon>Hyphomicrobiales</taxon>
        <taxon>Phyllobacteriaceae</taxon>
        <taxon>Mesorhizobium</taxon>
    </lineage>
</organism>
<accession>A0A7G6SWN6</accession>
<feature type="domain" description="FAD dependent oxidoreductase" evidence="2">
    <location>
        <begin position="15"/>
        <end position="374"/>
    </location>
</feature>
<evidence type="ECO:0000259" key="2">
    <source>
        <dbReference type="Pfam" id="PF01266"/>
    </source>
</evidence>
<dbReference type="Pfam" id="PF01266">
    <property type="entry name" value="DAO"/>
    <property type="match status" value="1"/>
</dbReference>
<dbReference type="GO" id="GO:0032981">
    <property type="term" value="P:mitochondrial respiratory chain complex I assembly"/>
    <property type="evidence" value="ECO:0007669"/>
    <property type="project" value="TreeGrafter"/>
</dbReference>
<evidence type="ECO:0000313" key="4">
    <source>
        <dbReference type="Proteomes" id="UP000515465"/>
    </source>
</evidence>